<protein>
    <submittedName>
        <fullName evidence="2">Uncharacterized protein</fullName>
    </submittedName>
</protein>
<sequence length="57" mass="6669">MPAVNVLTQQYYTRQWWLVGLGMSAPGKIWIAVKFAITLVWKYQIREVILATTRPFN</sequence>
<feature type="transmembrane region" description="Helical" evidence="1">
    <location>
        <begin position="16"/>
        <end position="37"/>
    </location>
</feature>
<evidence type="ECO:0000313" key="3">
    <source>
        <dbReference type="Proteomes" id="UP000326565"/>
    </source>
</evidence>
<dbReference type="EMBL" id="ML732419">
    <property type="protein sequence ID" value="KAB8068065.1"/>
    <property type="molecule type" value="Genomic_DNA"/>
</dbReference>
<evidence type="ECO:0000256" key="1">
    <source>
        <dbReference type="SAM" id="Phobius"/>
    </source>
</evidence>
<reference evidence="2 3" key="1">
    <citation type="submission" date="2019-04" db="EMBL/GenBank/DDBJ databases">
        <title>Friends and foes A comparative genomics study of 23 Aspergillus species from section Flavi.</title>
        <authorList>
            <consortium name="DOE Joint Genome Institute"/>
            <person name="Kjaerbolling I."/>
            <person name="Vesth T."/>
            <person name="Frisvad J.C."/>
            <person name="Nybo J.L."/>
            <person name="Theobald S."/>
            <person name="Kildgaard S."/>
            <person name="Isbrandt T."/>
            <person name="Kuo A."/>
            <person name="Sato A."/>
            <person name="Lyhne E.K."/>
            <person name="Kogle M.E."/>
            <person name="Wiebenga A."/>
            <person name="Kun R.S."/>
            <person name="Lubbers R.J."/>
            <person name="Makela M.R."/>
            <person name="Barry K."/>
            <person name="Chovatia M."/>
            <person name="Clum A."/>
            <person name="Daum C."/>
            <person name="Haridas S."/>
            <person name="He G."/>
            <person name="LaButti K."/>
            <person name="Lipzen A."/>
            <person name="Mondo S."/>
            <person name="Riley R."/>
            <person name="Salamov A."/>
            <person name="Simmons B.A."/>
            <person name="Magnuson J.K."/>
            <person name="Henrissat B."/>
            <person name="Mortensen U.H."/>
            <person name="Larsen T.O."/>
            <person name="Devries R.P."/>
            <person name="Grigoriev I.V."/>
            <person name="Machida M."/>
            <person name="Baker S.E."/>
            <person name="Andersen M.R."/>
        </authorList>
    </citation>
    <scope>NUCLEOTIDE SEQUENCE [LARGE SCALE GENOMIC DNA]</scope>
    <source>
        <strain evidence="2 3">CBS 151.66</strain>
    </source>
</reference>
<keyword evidence="3" id="KW-1185">Reference proteome</keyword>
<organism evidence="2 3">
    <name type="scientific">Aspergillus leporis</name>
    <dbReference type="NCBI Taxonomy" id="41062"/>
    <lineage>
        <taxon>Eukaryota</taxon>
        <taxon>Fungi</taxon>
        <taxon>Dikarya</taxon>
        <taxon>Ascomycota</taxon>
        <taxon>Pezizomycotina</taxon>
        <taxon>Eurotiomycetes</taxon>
        <taxon>Eurotiomycetidae</taxon>
        <taxon>Eurotiales</taxon>
        <taxon>Aspergillaceae</taxon>
        <taxon>Aspergillus</taxon>
        <taxon>Aspergillus subgen. Circumdati</taxon>
    </lineage>
</organism>
<keyword evidence="1" id="KW-0472">Membrane</keyword>
<gene>
    <name evidence="2" type="ORF">BDV29DRAFT_185195</name>
</gene>
<dbReference type="AlphaFoldDB" id="A0A5N5WJT5"/>
<proteinExistence type="predicted"/>
<dbReference type="Proteomes" id="UP000326565">
    <property type="component" value="Unassembled WGS sequence"/>
</dbReference>
<keyword evidence="1" id="KW-1133">Transmembrane helix</keyword>
<evidence type="ECO:0000313" key="2">
    <source>
        <dbReference type="EMBL" id="KAB8068065.1"/>
    </source>
</evidence>
<keyword evidence="1" id="KW-0812">Transmembrane</keyword>
<name>A0A5N5WJT5_9EURO</name>
<accession>A0A5N5WJT5</accession>